<evidence type="ECO:0000313" key="1">
    <source>
        <dbReference type="EMBL" id="MCI50178.1"/>
    </source>
</evidence>
<feature type="non-terminal residue" evidence="1">
    <location>
        <position position="27"/>
    </location>
</feature>
<evidence type="ECO:0000313" key="2">
    <source>
        <dbReference type="Proteomes" id="UP000265520"/>
    </source>
</evidence>
<reference evidence="1 2" key="1">
    <citation type="journal article" date="2018" name="Front. Plant Sci.">
        <title>Red Clover (Trifolium pratense) and Zigzag Clover (T. medium) - A Picture of Genomic Similarities and Differences.</title>
        <authorList>
            <person name="Dluhosova J."/>
            <person name="Istvanek J."/>
            <person name="Nedelnik J."/>
            <person name="Repkova J."/>
        </authorList>
    </citation>
    <scope>NUCLEOTIDE SEQUENCE [LARGE SCALE GENOMIC DNA]</scope>
    <source>
        <strain evidence="2">cv. 10/8</strain>
        <tissue evidence="1">Leaf</tissue>
    </source>
</reference>
<dbReference type="EMBL" id="LXQA010412522">
    <property type="protein sequence ID" value="MCI50178.1"/>
    <property type="molecule type" value="Genomic_DNA"/>
</dbReference>
<keyword evidence="2" id="KW-1185">Reference proteome</keyword>
<name>A0A392SMQ6_9FABA</name>
<dbReference type="AlphaFoldDB" id="A0A392SMQ6"/>
<organism evidence="1 2">
    <name type="scientific">Trifolium medium</name>
    <dbReference type="NCBI Taxonomy" id="97028"/>
    <lineage>
        <taxon>Eukaryota</taxon>
        <taxon>Viridiplantae</taxon>
        <taxon>Streptophyta</taxon>
        <taxon>Embryophyta</taxon>
        <taxon>Tracheophyta</taxon>
        <taxon>Spermatophyta</taxon>
        <taxon>Magnoliopsida</taxon>
        <taxon>eudicotyledons</taxon>
        <taxon>Gunneridae</taxon>
        <taxon>Pentapetalae</taxon>
        <taxon>rosids</taxon>
        <taxon>fabids</taxon>
        <taxon>Fabales</taxon>
        <taxon>Fabaceae</taxon>
        <taxon>Papilionoideae</taxon>
        <taxon>50 kb inversion clade</taxon>
        <taxon>NPAAA clade</taxon>
        <taxon>Hologalegina</taxon>
        <taxon>IRL clade</taxon>
        <taxon>Trifolieae</taxon>
        <taxon>Trifolium</taxon>
    </lineage>
</organism>
<accession>A0A392SMQ6</accession>
<comment type="caution">
    <text evidence="1">The sequence shown here is derived from an EMBL/GenBank/DDBJ whole genome shotgun (WGS) entry which is preliminary data.</text>
</comment>
<protein>
    <submittedName>
        <fullName evidence="1">UPF0160 protein MYG1 mitochondrial-like</fullName>
    </submittedName>
</protein>
<sequence length="27" mass="2929">MDSDQSTDAENEAFHRAMALAGGEFVE</sequence>
<proteinExistence type="predicted"/>
<dbReference type="Proteomes" id="UP000265520">
    <property type="component" value="Unassembled WGS sequence"/>
</dbReference>